<accession>A0A6J5NUK2</accession>
<dbReference type="SUPFAM" id="SSF47413">
    <property type="entry name" value="lambda repressor-like DNA-binding domains"/>
    <property type="match status" value="1"/>
</dbReference>
<dbReference type="Pfam" id="PF01381">
    <property type="entry name" value="HTH_3"/>
    <property type="match status" value="1"/>
</dbReference>
<dbReference type="EMBL" id="LR798327">
    <property type="protein sequence ID" value="CAB5224282.1"/>
    <property type="molecule type" value="Genomic_DNA"/>
</dbReference>
<dbReference type="CDD" id="cd00093">
    <property type="entry name" value="HTH_XRE"/>
    <property type="match status" value="1"/>
</dbReference>
<evidence type="ECO:0000313" key="2">
    <source>
        <dbReference type="EMBL" id="CAB4158894.1"/>
    </source>
</evidence>
<dbReference type="PROSITE" id="PS50943">
    <property type="entry name" value="HTH_CROC1"/>
    <property type="match status" value="1"/>
</dbReference>
<organism evidence="2">
    <name type="scientific">uncultured Caudovirales phage</name>
    <dbReference type="NCBI Taxonomy" id="2100421"/>
    <lineage>
        <taxon>Viruses</taxon>
        <taxon>Duplodnaviria</taxon>
        <taxon>Heunggongvirae</taxon>
        <taxon>Uroviricota</taxon>
        <taxon>Caudoviricetes</taxon>
        <taxon>Peduoviridae</taxon>
        <taxon>Maltschvirus</taxon>
        <taxon>Maltschvirus maltsch</taxon>
    </lineage>
</organism>
<dbReference type="InterPro" id="IPR010982">
    <property type="entry name" value="Lambda_DNA-bd_dom_sf"/>
</dbReference>
<protein>
    <submittedName>
        <fullName evidence="2">HTH_XRE domain containing protein</fullName>
    </submittedName>
</protein>
<dbReference type="EMBL" id="LR796685">
    <property type="protein sequence ID" value="CAB4158894.1"/>
    <property type="molecule type" value="Genomic_DNA"/>
</dbReference>
<dbReference type="GO" id="GO:0003677">
    <property type="term" value="F:DNA binding"/>
    <property type="evidence" value="ECO:0007669"/>
    <property type="project" value="InterPro"/>
</dbReference>
<proteinExistence type="predicted"/>
<dbReference type="SMART" id="SM00530">
    <property type="entry name" value="HTH_XRE"/>
    <property type="match status" value="1"/>
</dbReference>
<gene>
    <name evidence="2" type="ORF">UFOVP705_32</name>
    <name evidence="3" type="ORF">UFOVP736_49</name>
</gene>
<name>A0A6J5NUK2_9CAUD</name>
<evidence type="ECO:0000259" key="1">
    <source>
        <dbReference type="PROSITE" id="PS50943"/>
    </source>
</evidence>
<sequence length="136" mass="14633">MSKSKPLPPPPAHAVTLRAILEKRDISQADFAKAAGLHRADITNILQGVRVPGSIVFAKIVSALGESDGARFAEVYFADLLPDNFTGKVHIAKGGAKTKSADIPEDAGWALRTLEQAMKSNEHLQKVVLNLARCHQ</sequence>
<dbReference type="InterPro" id="IPR001387">
    <property type="entry name" value="Cro/C1-type_HTH"/>
</dbReference>
<evidence type="ECO:0000313" key="3">
    <source>
        <dbReference type="EMBL" id="CAB5224282.1"/>
    </source>
</evidence>
<reference evidence="2" key="1">
    <citation type="submission" date="2020-04" db="EMBL/GenBank/DDBJ databases">
        <authorList>
            <person name="Chiriac C."/>
            <person name="Salcher M."/>
            <person name="Ghai R."/>
            <person name="Kavagutti S V."/>
        </authorList>
    </citation>
    <scope>NUCLEOTIDE SEQUENCE</scope>
</reference>
<feature type="domain" description="HTH cro/C1-type" evidence="1">
    <location>
        <begin position="17"/>
        <end position="72"/>
    </location>
</feature>
<dbReference type="Gene3D" id="1.10.260.40">
    <property type="entry name" value="lambda repressor-like DNA-binding domains"/>
    <property type="match status" value="1"/>
</dbReference>